<dbReference type="Pfam" id="PF07690">
    <property type="entry name" value="MFS_1"/>
    <property type="match status" value="1"/>
</dbReference>
<name>A0A6P2G928_9BURK</name>
<accession>A0A6P2G928</accession>
<organism evidence="4 5">
    <name type="scientific">Burkholderia anthina</name>
    <dbReference type="NCBI Taxonomy" id="179879"/>
    <lineage>
        <taxon>Bacteria</taxon>
        <taxon>Pseudomonadati</taxon>
        <taxon>Pseudomonadota</taxon>
        <taxon>Betaproteobacteria</taxon>
        <taxon>Burkholderiales</taxon>
        <taxon>Burkholderiaceae</taxon>
        <taxon>Burkholderia</taxon>
        <taxon>Burkholderia cepacia complex</taxon>
    </lineage>
</organism>
<keyword evidence="2" id="KW-1133">Transmembrane helix</keyword>
<protein>
    <submittedName>
        <fullName evidence="4">Major facilitator superfamily protein</fullName>
    </submittedName>
</protein>
<dbReference type="EMBL" id="CABVLY010000008">
    <property type="protein sequence ID" value="VVU49756.1"/>
    <property type="molecule type" value="Genomic_DNA"/>
</dbReference>
<evidence type="ECO:0000313" key="5">
    <source>
        <dbReference type="Proteomes" id="UP000494201"/>
    </source>
</evidence>
<dbReference type="AlphaFoldDB" id="A0A6P2G928"/>
<evidence type="ECO:0000313" key="4">
    <source>
        <dbReference type="EMBL" id="VVU49756.1"/>
    </source>
</evidence>
<reference evidence="4 5" key="1">
    <citation type="submission" date="2019-09" db="EMBL/GenBank/DDBJ databases">
        <authorList>
            <person name="Depoorter E."/>
        </authorList>
    </citation>
    <scope>NUCLEOTIDE SEQUENCE [LARGE SCALE GENOMIC DNA]</scope>
    <source>
        <strain evidence="4">LMG 20980</strain>
    </source>
</reference>
<dbReference type="InterPro" id="IPR036259">
    <property type="entry name" value="MFS_trans_sf"/>
</dbReference>
<evidence type="ECO:0000256" key="3">
    <source>
        <dbReference type="ARBA" id="ARBA00023136"/>
    </source>
</evidence>
<dbReference type="Gene3D" id="1.20.1250.20">
    <property type="entry name" value="MFS general substrate transporter like domains"/>
    <property type="match status" value="1"/>
</dbReference>
<dbReference type="GO" id="GO:0022857">
    <property type="term" value="F:transmembrane transporter activity"/>
    <property type="evidence" value="ECO:0007669"/>
    <property type="project" value="InterPro"/>
</dbReference>
<dbReference type="Proteomes" id="UP000494201">
    <property type="component" value="Unassembled WGS sequence"/>
</dbReference>
<dbReference type="InterPro" id="IPR011701">
    <property type="entry name" value="MFS"/>
</dbReference>
<dbReference type="SUPFAM" id="SSF103473">
    <property type="entry name" value="MFS general substrate transporter"/>
    <property type="match status" value="1"/>
</dbReference>
<evidence type="ECO:0000256" key="1">
    <source>
        <dbReference type="ARBA" id="ARBA00022692"/>
    </source>
</evidence>
<keyword evidence="1" id="KW-0812">Transmembrane</keyword>
<proteinExistence type="predicted"/>
<sequence>MPPKTRRLQRIQTLAVAFLVMAGLVNDLDRSTLSIANRSIAHELNLSATRMGLLLSASLAYAFSQLPVGTMPDRFGARVMPGLGRFAWLPGALSERHVLFTEEHILEAGYVGLPFDEHGKWNWKAQMSEGFAWKEQS</sequence>
<gene>
    <name evidence="4" type="ORF">BAN20980_02463</name>
</gene>
<keyword evidence="3" id="KW-0472">Membrane</keyword>
<evidence type="ECO:0000256" key="2">
    <source>
        <dbReference type="ARBA" id="ARBA00022989"/>
    </source>
</evidence>